<proteinExistence type="inferred from homology"/>
<organism evidence="6 7">
    <name type="scientific">Pseudopithomyces chartarum</name>
    <dbReference type="NCBI Taxonomy" id="1892770"/>
    <lineage>
        <taxon>Eukaryota</taxon>
        <taxon>Fungi</taxon>
        <taxon>Dikarya</taxon>
        <taxon>Ascomycota</taxon>
        <taxon>Pezizomycotina</taxon>
        <taxon>Dothideomycetes</taxon>
        <taxon>Pleosporomycetidae</taxon>
        <taxon>Pleosporales</taxon>
        <taxon>Massarineae</taxon>
        <taxon>Didymosphaeriaceae</taxon>
        <taxon>Pseudopithomyces</taxon>
    </lineage>
</organism>
<name>A0AAN6REC6_9PLEO</name>
<evidence type="ECO:0000256" key="2">
    <source>
        <dbReference type="ARBA" id="ARBA00006374"/>
    </source>
</evidence>
<evidence type="ECO:0000256" key="1">
    <source>
        <dbReference type="ARBA" id="ARBA00004123"/>
    </source>
</evidence>
<protein>
    <recommendedName>
        <fullName evidence="8">Nucleolar protein NOP52 variant</fullName>
    </recommendedName>
</protein>
<evidence type="ECO:0000313" key="6">
    <source>
        <dbReference type="EMBL" id="KAK3203959.1"/>
    </source>
</evidence>
<evidence type="ECO:0000256" key="4">
    <source>
        <dbReference type="ARBA" id="ARBA00023242"/>
    </source>
</evidence>
<evidence type="ECO:0000256" key="5">
    <source>
        <dbReference type="SAM" id="MobiDB-lite"/>
    </source>
</evidence>
<comment type="subcellular location">
    <subcellularLocation>
        <location evidence="1">Nucleus</location>
    </subcellularLocation>
</comment>
<gene>
    <name evidence="6" type="ORF">GRF29_106g1192926</name>
</gene>
<feature type="compositionally biased region" description="Acidic residues" evidence="5">
    <location>
        <begin position="229"/>
        <end position="247"/>
    </location>
</feature>
<dbReference type="InterPro" id="IPR010301">
    <property type="entry name" value="RRP1"/>
</dbReference>
<comment type="similarity">
    <text evidence="2">Belongs to the RRP1 family.</text>
</comment>
<evidence type="ECO:0000313" key="7">
    <source>
        <dbReference type="Proteomes" id="UP001280581"/>
    </source>
</evidence>
<keyword evidence="7" id="KW-1185">Reference proteome</keyword>
<comment type="caution">
    <text evidence="6">The sequence shown here is derived from an EMBL/GenBank/DDBJ whole genome shotgun (WGS) entry which is preliminary data.</text>
</comment>
<keyword evidence="4" id="KW-0539">Nucleus</keyword>
<evidence type="ECO:0008006" key="8">
    <source>
        <dbReference type="Google" id="ProtNLM"/>
    </source>
</evidence>
<dbReference type="Pfam" id="PF05997">
    <property type="entry name" value="Nop52"/>
    <property type="match status" value="1"/>
</dbReference>
<dbReference type="AlphaFoldDB" id="A0AAN6REC6"/>
<accession>A0AAN6REC6</accession>
<dbReference type="GO" id="GO:0005634">
    <property type="term" value="C:nucleus"/>
    <property type="evidence" value="ECO:0007669"/>
    <property type="project" value="UniProtKB-SubCell"/>
</dbReference>
<keyword evidence="3" id="KW-0698">rRNA processing</keyword>
<dbReference type="PANTHER" id="PTHR13026">
    <property type="entry name" value="NNP-1 PROTEIN NOVEL NUCLEAR PROTEIN 1 NOP52"/>
    <property type="match status" value="1"/>
</dbReference>
<dbReference type="GO" id="GO:0030688">
    <property type="term" value="C:preribosome, small subunit precursor"/>
    <property type="evidence" value="ECO:0007669"/>
    <property type="project" value="InterPro"/>
</dbReference>
<dbReference type="Proteomes" id="UP001280581">
    <property type="component" value="Unassembled WGS sequence"/>
</dbReference>
<reference evidence="6 7" key="1">
    <citation type="submission" date="2021-02" db="EMBL/GenBank/DDBJ databases">
        <title>Genome assembly of Pseudopithomyces chartarum.</title>
        <authorList>
            <person name="Jauregui R."/>
            <person name="Singh J."/>
            <person name="Voisey C."/>
        </authorList>
    </citation>
    <scope>NUCLEOTIDE SEQUENCE [LARGE SCALE GENOMIC DNA]</scope>
    <source>
        <strain evidence="6 7">AGR01</strain>
    </source>
</reference>
<sequence>MAEDAQNSPFIKNLASSDKRTRDQALDSLRAFLSSRSEISELDLLKLWKGLFYCLWMQDKPLHQQALSRSLASLPSSLKDAVVLPFLRAFWITISREWTQIEALRLDKYLYLIRQYLNASFRFLSQHSWANTKAVDEHGKILEEIPLNTGEGDGIRIPNGLRFHVLDVWVDELNKVDGTWGLEKRDVLERLCGPVERLAAEGKLKVLRTAAKECLGDERLRSWRGQEVQVEDMNTDDEEEEWGGIED</sequence>
<dbReference type="PANTHER" id="PTHR13026:SF0">
    <property type="entry name" value="RIBOSOMAL RNA PROCESSING 1B"/>
    <property type="match status" value="1"/>
</dbReference>
<dbReference type="EMBL" id="WVTA01000010">
    <property type="protein sequence ID" value="KAK3203959.1"/>
    <property type="molecule type" value="Genomic_DNA"/>
</dbReference>
<dbReference type="GO" id="GO:0006364">
    <property type="term" value="P:rRNA processing"/>
    <property type="evidence" value="ECO:0007669"/>
    <property type="project" value="UniProtKB-KW"/>
</dbReference>
<feature type="region of interest" description="Disordered" evidence="5">
    <location>
        <begin position="228"/>
        <end position="247"/>
    </location>
</feature>
<evidence type="ECO:0000256" key="3">
    <source>
        <dbReference type="ARBA" id="ARBA00022552"/>
    </source>
</evidence>